<dbReference type="NCBIfam" id="TIGR03505">
    <property type="entry name" value="FimV_core"/>
    <property type="match status" value="1"/>
</dbReference>
<dbReference type="Proteomes" id="UP000676428">
    <property type="component" value="Chromosome"/>
</dbReference>
<protein>
    <submittedName>
        <fullName evidence="4">Uncharacterized protein</fullName>
    </submittedName>
</protein>
<name>A0ABX8DHY6_9GAMM</name>
<evidence type="ECO:0000256" key="1">
    <source>
        <dbReference type="SAM" id="Coils"/>
    </source>
</evidence>
<evidence type="ECO:0000256" key="2">
    <source>
        <dbReference type="SAM" id="MobiDB-lite"/>
    </source>
</evidence>
<gene>
    <name evidence="4" type="ORF">KHX94_01090</name>
</gene>
<evidence type="ECO:0000256" key="3">
    <source>
        <dbReference type="SAM" id="SignalP"/>
    </source>
</evidence>
<feature type="chain" id="PRO_5046563070" evidence="3">
    <location>
        <begin position="30"/>
        <end position="308"/>
    </location>
</feature>
<feature type="coiled-coil region" evidence="1">
    <location>
        <begin position="179"/>
        <end position="248"/>
    </location>
</feature>
<reference evidence="4 5" key="1">
    <citation type="journal article" date="2012" name="Int. J. Syst. Evol. Microbiol.">
        <title>Shewanella dokdonensis sp. nov., isolated from seawater.</title>
        <authorList>
            <person name="Sung H.R."/>
            <person name="Yoon J.H."/>
            <person name="Ghim S.Y."/>
        </authorList>
    </citation>
    <scope>NUCLEOTIDE SEQUENCE [LARGE SCALE GENOMIC DNA]</scope>
    <source>
        <strain evidence="4 5">DSM 23626</strain>
    </source>
</reference>
<keyword evidence="3" id="KW-0732">Signal</keyword>
<dbReference type="RefSeq" id="WP_213682050.1">
    <property type="nucleotide sequence ID" value="NZ_CP074572.1"/>
</dbReference>
<proteinExistence type="predicted"/>
<sequence length="308" mass="32986">MNFRTSYLVGLTAAFFALSSPFVTLPAQGQNLKVTGPDGQSREQPRQYGPTTPRDTFWSIANQVRPDNSVSIYQVMAAIYEANPHAFTSKNYNSLEKGMILLIPSKEVMLAIPRSLAQQRAEQDDHAWQQQTAPATVKPSKPKAKKVEQAVETAAATPVVAVDAKQTPAANSAVAALDVDNLQTTNLNLTDELSRAKDQLLAADDEKKLLQSQIAELQQRVTVLEESLKAARVEVAKLQNDLAAKQTADAATDASPAENKDATDVVSAQAEAETPTPAKEHAAAVAKEDNAAQPQPIAEEPLVISGAP</sequence>
<organism evidence="4 5">
    <name type="scientific">Shewanella dokdonensis</name>
    <dbReference type="NCBI Taxonomy" id="712036"/>
    <lineage>
        <taxon>Bacteria</taxon>
        <taxon>Pseudomonadati</taxon>
        <taxon>Pseudomonadota</taxon>
        <taxon>Gammaproteobacteria</taxon>
        <taxon>Alteromonadales</taxon>
        <taxon>Shewanellaceae</taxon>
        <taxon>Shewanella</taxon>
    </lineage>
</organism>
<feature type="compositionally biased region" description="Basic and acidic residues" evidence="2">
    <location>
        <begin position="278"/>
        <end position="290"/>
    </location>
</feature>
<accession>A0ABX8DHY6</accession>
<keyword evidence="5" id="KW-1185">Reference proteome</keyword>
<dbReference type="EMBL" id="CP074572">
    <property type="protein sequence ID" value="QVK23422.1"/>
    <property type="molecule type" value="Genomic_DNA"/>
</dbReference>
<feature type="region of interest" description="Disordered" evidence="2">
    <location>
        <begin position="248"/>
        <end position="308"/>
    </location>
</feature>
<evidence type="ECO:0000313" key="4">
    <source>
        <dbReference type="EMBL" id="QVK23422.1"/>
    </source>
</evidence>
<feature type="signal peptide" evidence="3">
    <location>
        <begin position="1"/>
        <end position="29"/>
    </location>
</feature>
<dbReference type="InterPro" id="IPR020012">
    <property type="entry name" value="LysM_FimV"/>
</dbReference>
<evidence type="ECO:0000313" key="5">
    <source>
        <dbReference type="Proteomes" id="UP000676428"/>
    </source>
</evidence>
<keyword evidence="1" id="KW-0175">Coiled coil</keyword>
<feature type="region of interest" description="Disordered" evidence="2">
    <location>
        <begin position="33"/>
        <end position="54"/>
    </location>
</feature>